<gene>
    <name evidence="1" type="ORF">LTS18_005681</name>
</gene>
<name>A0ACC3DYA6_9PEZI</name>
<evidence type="ECO:0000313" key="1">
    <source>
        <dbReference type="EMBL" id="KAK3081531.1"/>
    </source>
</evidence>
<accession>A0ACC3DYA6</accession>
<reference evidence="1" key="1">
    <citation type="submission" date="2024-09" db="EMBL/GenBank/DDBJ databases">
        <title>Black Yeasts Isolated from many extreme environments.</title>
        <authorList>
            <person name="Coleine C."/>
            <person name="Stajich J.E."/>
            <person name="Selbmann L."/>
        </authorList>
    </citation>
    <scope>NUCLEOTIDE SEQUENCE</scope>
    <source>
        <strain evidence="1">CCFEE 5737</strain>
    </source>
</reference>
<evidence type="ECO:0000313" key="2">
    <source>
        <dbReference type="Proteomes" id="UP001186974"/>
    </source>
</evidence>
<keyword evidence="2" id="KW-1185">Reference proteome</keyword>
<protein>
    <submittedName>
        <fullName evidence="1">Uncharacterized protein</fullName>
    </submittedName>
</protein>
<organism evidence="1 2">
    <name type="scientific">Coniosporium uncinatum</name>
    <dbReference type="NCBI Taxonomy" id="93489"/>
    <lineage>
        <taxon>Eukaryota</taxon>
        <taxon>Fungi</taxon>
        <taxon>Dikarya</taxon>
        <taxon>Ascomycota</taxon>
        <taxon>Pezizomycotina</taxon>
        <taxon>Dothideomycetes</taxon>
        <taxon>Dothideomycetes incertae sedis</taxon>
        <taxon>Coniosporium</taxon>
    </lineage>
</organism>
<sequence length="231" mass="25225">MEGTISVQRQDTVLSLADDYNWHLTKMEPSSGGGYVMPEGFHILRMAAVPDIPAGYFVTEEGGTDKQYVVQTVKLVSKDGPKKMVGGKEDAVYLDYEIDFWIGKGAYWGIKETRMENGKVRFIEDIFLPADQKTKDEWSKIPQPTQGEENAAGSGQGSQGDMYGKGGRIQADLDQGDGVERIESQRRQLQSEGTEMETDNDDGEATPTEATFAAGTQARVTRDALNGAAGV</sequence>
<proteinExistence type="predicted"/>
<dbReference type="EMBL" id="JAWDJW010000136">
    <property type="protein sequence ID" value="KAK3081531.1"/>
    <property type="molecule type" value="Genomic_DNA"/>
</dbReference>
<dbReference type="Proteomes" id="UP001186974">
    <property type="component" value="Unassembled WGS sequence"/>
</dbReference>
<comment type="caution">
    <text evidence="1">The sequence shown here is derived from an EMBL/GenBank/DDBJ whole genome shotgun (WGS) entry which is preliminary data.</text>
</comment>